<sequence length="253" mass="28317">MRAYSCTRHRYVLKAAAVVSGNQLLACPHTSAMCTQCSNRCVEKKVTPKGKKVAYPETLLDSVRSEAAKDFETQASAVSQSVITFTHELLLRIKQNTSKKNGSTLIKNGSHLILTLNSVLIKLKSISVNEKISISSNLTPIGKIIISSLNELDSVFSELEILYESSSREERRARSKDHKEIKTVMLYVDKIRDITLDILDELAIKDSHDNLIFFKGVADRHGLNAESVVHCLQEISLSNNFSLENFKSRHNLQ</sequence>
<accession>A0A1H9NDV5</accession>
<reference evidence="1 2" key="1">
    <citation type="submission" date="2016-10" db="EMBL/GenBank/DDBJ databases">
        <authorList>
            <person name="de Groot N.N."/>
        </authorList>
    </citation>
    <scope>NUCLEOTIDE SEQUENCE [LARGE SCALE GENOMIC DNA]</scope>
    <source>
        <strain evidence="1 2">ATCC 35958</strain>
    </source>
</reference>
<gene>
    <name evidence="1" type="ORF">SAMN02982919_02180</name>
</gene>
<protein>
    <submittedName>
        <fullName evidence="1">Uncharacterized protein</fullName>
    </submittedName>
</protein>
<evidence type="ECO:0000313" key="1">
    <source>
        <dbReference type="EMBL" id="SER34102.1"/>
    </source>
</evidence>
<name>A0A1H9NDV5_9BURK</name>
<evidence type="ECO:0000313" key="2">
    <source>
        <dbReference type="Proteomes" id="UP000199766"/>
    </source>
</evidence>
<proteinExistence type="predicted"/>
<organism evidence="1 2">
    <name type="scientific">Giesbergeria anulus</name>
    <dbReference type="NCBI Taxonomy" id="180197"/>
    <lineage>
        <taxon>Bacteria</taxon>
        <taxon>Pseudomonadati</taxon>
        <taxon>Pseudomonadota</taxon>
        <taxon>Betaproteobacteria</taxon>
        <taxon>Burkholderiales</taxon>
        <taxon>Comamonadaceae</taxon>
        <taxon>Giesbergeria</taxon>
    </lineage>
</organism>
<keyword evidence="2" id="KW-1185">Reference proteome</keyword>
<dbReference type="AlphaFoldDB" id="A0A1H9NDV5"/>
<dbReference type="Proteomes" id="UP000199766">
    <property type="component" value="Unassembled WGS sequence"/>
</dbReference>
<dbReference type="EMBL" id="FOGD01000007">
    <property type="protein sequence ID" value="SER34102.1"/>
    <property type="molecule type" value="Genomic_DNA"/>
</dbReference>